<keyword evidence="2" id="KW-1133">Transmembrane helix</keyword>
<dbReference type="Gene3D" id="3.30.750.44">
    <property type="match status" value="1"/>
</dbReference>
<keyword evidence="4" id="KW-0378">Hydrolase</keyword>
<gene>
    <name evidence="4" type="ORF">HNQ79_005796</name>
</gene>
<feature type="domain" description="Tail specific protease" evidence="3">
    <location>
        <begin position="267"/>
        <end position="481"/>
    </location>
</feature>
<reference evidence="4 5" key="1">
    <citation type="submission" date="2020-08" db="EMBL/GenBank/DDBJ databases">
        <title>Genomic Encyclopedia of Type Strains, Phase IV (KMG-IV): sequencing the most valuable type-strain genomes for metagenomic binning, comparative biology and taxonomic classification.</title>
        <authorList>
            <person name="Goeker M."/>
        </authorList>
    </citation>
    <scope>NUCLEOTIDE SEQUENCE [LARGE SCALE GENOMIC DNA]</scope>
    <source>
        <strain evidence="4 5">DSM 40141</strain>
    </source>
</reference>
<organism evidence="4 5">
    <name type="scientific">Streptomyces candidus</name>
    <dbReference type="NCBI Taxonomy" id="67283"/>
    <lineage>
        <taxon>Bacteria</taxon>
        <taxon>Bacillati</taxon>
        <taxon>Actinomycetota</taxon>
        <taxon>Actinomycetes</taxon>
        <taxon>Kitasatosporales</taxon>
        <taxon>Streptomycetaceae</taxon>
        <taxon>Streptomyces</taxon>
    </lineage>
</organism>
<evidence type="ECO:0000256" key="2">
    <source>
        <dbReference type="SAM" id="Phobius"/>
    </source>
</evidence>
<protein>
    <submittedName>
        <fullName evidence="4">C-terminal processing protease CtpA/Prc</fullName>
    </submittedName>
</protein>
<dbReference type="PANTHER" id="PTHR11261:SF3">
    <property type="entry name" value="RETINOL-BINDING PROTEIN 3"/>
    <property type="match status" value="1"/>
</dbReference>
<dbReference type="CDD" id="cd07563">
    <property type="entry name" value="Peptidase_S41_IRBP"/>
    <property type="match status" value="1"/>
</dbReference>
<dbReference type="Pfam" id="PF14684">
    <property type="entry name" value="Tricorn_C1"/>
    <property type="match status" value="1"/>
</dbReference>
<dbReference type="RefSeq" id="WP_185035759.1">
    <property type="nucleotide sequence ID" value="NZ_BNBN01000006.1"/>
</dbReference>
<evidence type="ECO:0000259" key="3">
    <source>
        <dbReference type="SMART" id="SM00245"/>
    </source>
</evidence>
<keyword evidence="5" id="KW-1185">Reference proteome</keyword>
<dbReference type="GO" id="GO:0006508">
    <property type="term" value="P:proteolysis"/>
    <property type="evidence" value="ECO:0007669"/>
    <property type="project" value="UniProtKB-KW"/>
</dbReference>
<feature type="region of interest" description="Disordered" evidence="1">
    <location>
        <begin position="1"/>
        <end position="28"/>
    </location>
</feature>
<feature type="transmembrane region" description="Helical" evidence="2">
    <location>
        <begin position="35"/>
        <end position="55"/>
    </location>
</feature>
<proteinExistence type="predicted"/>
<evidence type="ECO:0000313" key="4">
    <source>
        <dbReference type="EMBL" id="MBB6439284.1"/>
    </source>
</evidence>
<dbReference type="GO" id="GO:0008236">
    <property type="term" value="F:serine-type peptidase activity"/>
    <property type="evidence" value="ECO:0007669"/>
    <property type="project" value="InterPro"/>
</dbReference>
<dbReference type="InterPro" id="IPR005151">
    <property type="entry name" value="Tail-specific_protease"/>
</dbReference>
<dbReference type="SUPFAM" id="SSF52096">
    <property type="entry name" value="ClpP/crotonase"/>
    <property type="match status" value="1"/>
</dbReference>
<keyword evidence="2" id="KW-0472">Membrane</keyword>
<accession>A0A7X0HKD8</accession>
<name>A0A7X0HKD8_9ACTN</name>
<sequence>MPISTDDTASTASTEHTGATDSGERQRYGQLRRRAAGTVVLVSALALVAPGLVAYDAQPVQRGSRGGVTALEGVWRSDGYQQYLTVRRGELRSYEVSAAGCLPGGLRLSAGRAGIDGAVPFNDADDVRELSIRTVGGAADRARLSPAGAVGERRLARVSSLPAGCALPPADSPLHTFDVFWSTLRENYPFFRDRGVDWNAMRAKYRPQVHPRITDDRLFALLAAMIEPLHDLHTQLRDPTGERGTLNLRPGTPKVSRESVAAIESATRAQLPATVHSFANGRIQYADLEQRRGVGYLRITSFLKYGSDGKENADADAAVLDRALDTVFTASRIRDLRGLVVDLRYHGGGSDALGIAVARRLTDRTYTAYTKSARNSPHNEAGWTPGQHVRVRPAAKPRYTGPVAVLTGPLTVSAGETFTQALMSRSPAPLRIGKPTQGVFSDTMNRALPNGWTLTLPNEKYADRTGRTYDGAGIPPTHHETVYAPQDLHHLRDPALKRALRELDAR</sequence>
<keyword evidence="4" id="KW-0645">Protease</keyword>
<dbReference type="SMART" id="SM00245">
    <property type="entry name" value="TSPc"/>
    <property type="match status" value="1"/>
</dbReference>
<comment type="caution">
    <text evidence="4">The sequence shown here is derived from an EMBL/GenBank/DDBJ whole genome shotgun (WGS) entry which is preliminary data.</text>
</comment>
<dbReference type="PANTHER" id="PTHR11261">
    <property type="entry name" value="INTERPHOTORECEPTOR RETINOID-BINDING PROTEIN"/>
    <property type="match status" value="1"/>
</dbReference>
<evidence type="ECO:0000313" key="5">
    <source>
        <dbReference type="Proteomes" id="UP000540423"/>
    </source>
</evidence>
<dbReference type="AlphaFoldDB" id="A0A7X0HKD8"/>
<keyword evidence="2" id="KW-0812">Transmembrane</keyword>
<evidence type="ECO:0000256" key="1">
    <source>
        <dbReference type="SAM" id="MobiDB-lite"/>
    </source>
</evidence>
<dbReference type="Pfam" id="PF03572">
    <property type="entry name" value="Peptidase_S41"/>
    <property type="match status" value="1"/>
</dbReference>
<dbReference type="InterPro" id="IPR028204">
    <property type="entry name" value="Tricorn_C1"/>
</dbReference>
<dbReference type="Proteomes" id="UP000540423">
    <property type="component" value="Unassembled WGS sequence"/>
</dbReference>
<dbReference type="EMBL" id="JACHEM010000019">
    <property type="protein sequence ID" value="MBB6439284.1"/>
    <property type="molecule type" value="Genomic_DNA"/>
</dbReference>
<dbReference type="InterPro" id="IPR029045">
    <property type="entry name" value="ClpP/crotonase-like_dom_sf"/>
</dbReference>
<feature type="compositionally biased region" description="Low complexity" evidence="1">
    <location>
        <begin position="1"/>
        <end position="14"/>
    </location>
</feature>
<dbReference type="Gene3D" id="3.90.226.10">
    <property type="entry name" value="2-enoyl-CoA Hydratase, Chain A, domain 1"/>
    <property type="match status" value="1"/>
</dbReference>